<protein>
    <submittedName>
        <fullName evidence="12 13">T-cell-specific surface glycoprotein CD28 homolog</fullName>
    </submittedName>
</protein>
<evidence type="ECO:0000256" key="2">
    <source>
        <dbReference type="ARBA" id="ARBA00022692"/>
    </source>
</evidence>
<dbReference type="CTD" id="940"/>
<dbReference type="InterPro" id="IPR013783">
    <property type="entry name" value="Ig-like_fold"/>
</dbReference>
<gene>
    <name evidence="12 13" type="primary">cd28</name>
</gene>
<keyword evidence="3 10" id="KW-0732">Signal</keyword>
<dbReference type="KEGG" id="bspl:114847280"/>
<evidence type="ECO:0000256" key="3">
    <source>
        <dbReference type="ARBA" id="ARBA00022729"/>
    </source>
</evidence>
<dbReference type="InterPro" id="IPR040216">
    <property type="entry name" value="CTLA4/CD28"/>
</dbReference>
<dbReference type="GeneTree" id="ENSGT00940000174369"/>
<evidence type="ECO:0000256" key="10">
    <source>
        <dbReference type="SAM" id="SignalP"/>
    </source>
</evidence>
<dbReference type="GO" id="GO:0009897">
    <property type="term" value="C:external side of plasma membrane"/>
    <property type="evidence" value="ECO:0007669"/>
    <property type="project" value="TreeGrafter"/>
</dbReference>
<evidence type="ECO:0000256" key="8">
    <source>
        <dbReference type="ARBA" id="ARBA00023319"/>
    </source>
</evidence>
<evidence type="ECO:0000313" key="11">
    <source>
        <dbReference type="Proteomes" id="UP000515150"/>
    </source>
</evidence>
<feature type="transmembrane region" description="Helical" evidence="9">
    <location>
        <begin position="184"/>
        <end position="205"/>
    </location>
</feature>
<reference evidence="12 13" key="1">
    <citation type="submission" date="2025-04" db="UniProtKB">
        <authorList>
            <consortium name="RefSeq"/>
        </authorList>
    </citation>
    <scope>IDENTIFICATION</scope>
</reference>
<keyword evidence="4 9" id="KW-1133">Transmembrane helix</keyword>
<evidence type="ECO:0000313" key="13">
    <source>
        <dbReference type="RefSeq" id="XP_028992666.1"/>
    </source>
</evidence>
<feature type="signal peptide" evidence="10">
    <location>
        <begin position="1"/>
        <end position="20"/>
    </location>
</feature>
<dbReference type="GO" id="GO:0050852">
    <property type="term" value="P:T cell receptor signaling pathway"/>
    <property type="evidence" value="ECO:0007669"/>
    <property type="project" value="TreeGrafter"/>
</dbReference>
<sequence length="239" mass="25860">MLLTHCVMLSVLGLCLPARAAVTVVQPYRVLSSNATATVRCWIQPQPAYHQSQSPEEQSPPYPYPDPEVFRVALLRSPHGSQELCSSVINVTGQRVTDVKAEGEVQCTARVQAGAVEVTVSGLKPSHTDIYRCNIEIFYPPPFLRLTGNGTLIHVPDSCPQRGAEAQVAQHSDGAEEAERDGTLSLPVVVLVMLIIFVLIAIVYLQSLQCRRGRREVIGAVPVGAHKVEAVAVSYGNIA</sequence>
<dbReference type="AlphaFoldDB" id="A0A6P7LEN7"/>
<accession>A0A6P7LEN7</accession>
<proteinExistence type="predicted"/>
<evidence type="ECO:0000256" key="1">
    <source>
        <dbReference type="ARBA" id="ARBA00004479"/>
    </source>
</evidence>
<dbReference type="RefSeq" id="XP_028992666.1">
    <property type="nucleotide sequence ID" value="XM_029136833.3"/>
</dbReference>
<dbReference type="PANTHER" id="PTHR11494:SF8">
    <property type="entry name" value="CYTOTOXIC T-LYMPHOCYTE PROTEIN 4"/>
    <property type="match status" value="1"/>
</dbReference>
<feature type="chain" id="PRO_5044651557" evidence="10">
    <location>
        <begin position="21"/>
        <end position="239"/>
    </location>
</feature>
<dbReference type="RefSeq" id="XP_028992665.1">
    <property type="nucleotide sequence ID" value="XM_029136832.3"/>
</dbReference>
<dbReference type="Gene3D" id="2.60.40.10">
    <property type="entry name" value="Immunoglobulins"/>
    <property type="match status" value="1"/>
</dbReference>
<evidence type="ECO:0000313" key="12">
    <source>
        <dbReference type="RefSeq" id="XP_028992665.1"/>
    </source>
</evidence>
<dbReference type="Proteomes" id="UP000515150">
    <property type="component" value="Chromosome 21"/>
</dbReference>
<dbReference type="GO" id="GO:0042129">
    <property type="term" value="P:regulation of T cell proliferation"/>
    <property type="evidence" value="ECO:0007669"/>
    <property type="project" value="InterPro"/>
</dbReference>
<keyword evidence="5 9" id="KW-0472">Membrane</keyword>
<organism evidence="11 12">
    <name type="scientific">Betta splendens</name>
    <name type="common">Siamese fighting fish</name>
    <dbReference type="NCBI Taxonomy" id="158456"/>
    <lineage>
        <taxon>Eukaryota</taxon>
        <taxon>Metazoa</taxon>
        <taxon>Chordata</taxon>
        <taxon>Craniata</taxon>
        <taxon>Vertebrata</taxon>
        <taxon>Euteleostomi</taxon>
        <taxon>Actinopterygii</taxon>
        <taxon>Neopterygii</taxon>
        <taxon>Teleostei</taxon>
        <taxon>Neoteleostei</taxon>
        <taxon>Acanthomorphata</taxon>
        <taxon>Anabantaria</taxon>
        <taxon>Anabantiformes</taxon>
        <taxon>Anabantoidei</taxon>
        <taxon>Osphronemidae</taxon>
        <taxon>Betta</taxon>
    </lineage>
</organism>
<evidence type="ECO:0000256" key="6">
    <source>
        <dbReference type="ARBA" id="ARBA00023157"/>
    </source>
</evidence>
<keyword evidence="6" id="KW-1015">Disulfide bond</keyword>
<comment type="subcellular location">
    <subcellularLocation>
        <location evidence="1">Membrane</location>
        <topology evidence="1">Single-pass type I membrane protein</topology>
    </subcellularLocation>
</comment>
<keyword evidence="7" id="KW-0325">Glycoprotein</keyword>
<dbReference type="PANTHER" id="PTHR11494">
    <property type="entry name" value="CYTOTOXIC T-LYMPHOCYTE PROTEIN"/>
    <property type="match status" value="1"/>
</dbReference>
<keyword evidence="2 9" id="KW-0812">Transmembrane</keyword>
<dbReference type="OrthoDB" id="9908091at2759"/>
<evidence type="ECO:0000256" key="7">
    <source>
        <dbReference type="ARBA" id="ARBA00023180"/>
    </source>
</evidence>
<evidence type="ECO:0000256" key="4">
    <source>
        <dbReference type="ARBA" id="ARBA00022989"/>
    </source>
</evidence>
<name>A0A6P7LEN7_BETSP</name>
<keyword evidence="8" id="KW-0393">Immunoglobulin domain</keyword>
<keyword evidence="11" id="KW-1185">Reference proteome</keyword>
<dbReference type="GeneID" id="114847280"/>
<evidence type="ECO:0000256" key="9">
    <source>
        <dbReference type="SAM" id="Phobius"/>
    </source>
</evidence>
<evidence type="ECO:0000256" key="5">
    <source>
        <dbReference type="ARBA" id="ARBA00023136"/>
    </source>
</evidence>